<gene>
    <name evidence="3" type="ORF">DSCA_05150</name>
</gene>
<keyword evidence="2" id="KW-0472">Membrane</keyword>
<keyword evidence="4" id="KW-1185">Reference proteome</keyword>
<keyword evidence="2" id="KW-1133">Transmembrane helix</keyword>
<feature type="transmembrane region" description="Helical" evidence="2">
    <location>
        <begin position="20"/>
        <end position="38"/>
    </location>
</feature>
<dbReference type="AlphaFoldDB" id="A0A5K7YDR6"/>
<feature type="transmembrane region" description="Helical" evidence="2">
    <location>
        <begin position="50"/>
        <end position="67"/>
    </location>
</feature>
<feature type="region of interest" description="Disordered" evidence="1">
    <location>
        <begin position="129"/>
        <end position="152"/>
    </location>
</feature>
<dbReference type="EMBL" id="AP021874">
    <property type="protein sequence ID" value="BBO66585.1"/>
    <property type="molecule type" value="Genomic_DNA"/>
</dbReference>
<feature type="transmembrane region" description="Helical" evidence="2">
    <location>
        <begin position="98"/>
        <end position="118"/>
    </location>
</feature>
<evidence type="ECO:0000313" key="3">
    <source>
        <dbReference type="EMBL" id="BBO66585.1"/>
    </source>
</evidence>
<reference evidence="3 4" key="1">
    <citation type="submission" date="2019-11" db="EMBL/GenBank/DDBJ databases">
        <title>Comparative genomics of hydrocarbon-degrading Desulfosarcina strains.</title>
        <authorList>
            <person name="Watanabe M."/>
            <person name="Kojima H."/>
            <person name="Fukui M."/>
        </authorList>
    </citation>
    <scope>NUCLEOTIDE SEQUENCE [LARGE SCALE GENOMIC DNA]</scope>
    <source>
        <strain evidence="3 4">PL12</strain>
    </source>
</reference>
<dbReference type="RefSeq" id="WP_155314936.1">
    <property type="nucleotide sequence ID" value="NZ_AP021874.1"/>
</dbReference>
<dbReference type="OrthoDB" id="5421122at2"/>
<dbReference type="Proteomes" id="UP000427906">
    <property type="component" value="Chromosome"/>
</dbReference>
<feature type="transmembrane region" description="Helical" evidence="2">
    <location>
        <begin position="74"/>
        <end position="92"/>
    </location>
</feature>
<evidence type="ECO:0000256" key="1">
    <source>
        <dbReference type="SAM" id="MobiDB-lite"/>
    </source>
</evidence>
<proteinExistence type="predicted"/>
<dbReference type="KEGG" id="dalk:DSCA_05150"/>
<name>A0A5K7YDR6_9BACT</name>
<evidence type="ECO:0000313" key="4">
    <source>
        <dbReference type="Proteomes" id="UP000427906"/>
    </source>
</evidence>
<evidence type="ECO:0000256" key="2">
    <source>
        <dbReference type="SAM" id="Phobius"/>
    </source>
</evidence>
<protein>
    <submittedName>
        <fullName evidence="3">Uncharacterized protein</fullName>
    </submittedName>
</protein>
<accession>A0A5K7YDR6</accession>
<sequence length="152" mass="17507">MNDYFARFSESPASFKKSFYMLVVAWICHPVFIYSIFWARDAVAGSDKDIMKMAIVSICLCFLLFLIKKWARALVVVGNAFILINDFFYFFITSQHTISTILCVTVVLFTIMGTYWLFVKDSRDYFTRVNPKQEPPETPGTGTGPSHRRPSK</sequence>
<keyword evidence="2" id="KW-0812">Transmembrane</keyword>
<organism evidence="3 4">
    <name type="scientific">Desulfosarcina alkanivorans</name>
    <dbReference type="NCBI Taxonomy" id="571177"/>
    <lineage>
        <taxon>Bacteria</taxon>
        <taxon>Pseudomonadati</taxon>
        <taxon>Thermodesulfobacteriota</taxon>
        <taxon>Desulfobacteria</taxon>
        <taxon>Desulfobacterales</taxon>
        <taxon>Desulfosarcinaceae</taxon>
        <taxon>Desulfosarcina</taxon>
    </lineage>
</organism>